<dbReference type="EMBL" id="JATAAI010000019">
    <property type="protein sequence ID" value="KAK1738981.1"/>
    <property type="molecule type" value="Genomic_DNA"/>
</dbReference>
<gene>
    <name evidence="1" type="ORF">QTG54_010297</name>
</gene>
<protein>
    <submittedName>
        <fullName evidence="1">Uncharacterized protein</fullName>
    </submittedName>
</protein>
<keyword evidence="2" id="KW-1185">Reference proteome</keyword>
<evidence type="ECO:0000313" key="2">
    <source>
        <dbReference type="Proteomes" id="UP001224775"/>
    </source>
</evidence>
<proteinExistence type="predicted"/>
<sequence length="59" mass="6841">MSVQVDATIMGKDMGHRNFEMVYLLGRCHLATDYTVLWHKSKMQKYPSIHKLGKPSFTL</sequence>
<organism evidence="1 2">
    <name type="scientific">Skeletonema marinoi</name>
    <dbReference type="NCBI Taxonomy" id="267567"/>
    <lineage>
        <taxon>Eukaryota</taxon>
        <taxon>Sar</taxon>
        <taxon>Stramenopiles</taxon>
        <taxon>Ochrophyta</taxon>
        <taxon>Bacillariophyta</taxon>
        <taxon>Coscinodiscophyceae</taxon>
        <taxon>Thalassiosirophycidae</taxon>
        <taxon>Thalassiosirales</taxon>
        <taxon>Skeletonemataceae</taxon>
        <taxon>Skeletonema</taxon>
        <taxon>Skeletonema marinoi-dohrnii complex</taxon>
    </lineage>
</organism>
<accession>A0AAD8Y3H3</accession>
<name>A0AAD8Y3H3_9STRA</name>
<reference evidence="1" key="1">
    <citation type="submission" date="2023-06" db="EMBL/GenBank/DDBJ databases">
        <title>Survivors Of The Sea: Transcriptome response of Skeletonema marinoi to long-term dormancy.</title>
        <authorList>
            <person name="Pinder M.I.M."/>
            <person name="Kourtchenko O."/>
            <person name="Robertson E.K."/>
            <person name="Larsson T."/>
            <person name="Maumus F."/>
            <person name="Osuna-Cruz C.M."/>
            <person name="Vancaester E."/>
            <person name="Stenow R."/>
            <person name="Vandepoele K."/>
            <person name="Ploug H."/>
            <person name="Bruchert V."/>
            <person name="Godhe A."/>
            <person name="Topel M."/>
        </authorList>
    </citation>
    <scope>NUCLEOTIDE SEQUENCE</scope>
    <source>
        <strain evidence="1">R05AC</strain>
    </source>
</reference>
<evidence type="ECO:0000313" key="1">
    <source>
        <dbReference type="EMBL" id="KAK1738981.1"/>
    </source>
</evidence>
<dbReference type="AlphaFoldDB" id="A0AAD8Y3H3"/>
<comment type="caution">
    <text evidence="1">The sequence shown here is derived from an EMBL/GenBank/DDBJ whole genome shotgun (WGS) entry which is preliminary data.</text>
</comment>
<dbReference type="Proteomes" id="UP001224775">
    <property type="component" value="Unassembled WGS sequence"/>
</dbReference>